<feature type="transmembrane region" description="Helical" evidence="5">
    <location>
        <begin position="86"/>
        <end position="109"/>
    </location>
</feature>
<evidence type="ECO:0000256" key="3">
    <source>
        <dbReference type="ARBA" id="ARBA00022989"/>
    </source>
</evidence>
<evidence type="ECO:0008006" key="8">
    <source>
        <dbReference type="Google" id="ProtNLM"/>
    </source>
</evidence>
<feature type="transmembrane region" description="Helical" evidence="5">
    <location>
        <begin position="189"/>
        <end position="208"/>
    </location>
</feature>
<dbReference type="GO" id="GO:0005619">
    <property type="term" value="C:ascospore wall"/>
    <property type="evidence" value="ECO:0007669"/>
    <property type="project" value="TreeGrafter"/>
</dbReference>
<feature type="transmembrane region" description="Helical" evidence="5">
    <location>
        <begin position="53"/>
        <end position="74"/>
    </location>
</feature>
<dbReference type="GeneID" id="63790633"/>
<name>A0A364KPC6_TALAM</name>
<protein>
    <recommendedName>
        <fullName evidence="8">Outer spore wall protein RRT8</fullName>
    </recommendedName>
</protein>
<keyword evidence="4 5" id="KW-0472">Membrane</keyword>
<dbReference type="Proteomes" id="UP000249363">
    <property type="component" value="Unassembled WGS sequence"/>
</dbReference>
<dbReference type="GO" id="GO:0005628">
    <property type="term" value="C:prospore membrane"/>
    <property type="evidence" value="ECO:0007669"/>
    <property type="project" value="TreeGrafter"/>
</dbReference>
<proteinExistence type="predicted"/>
<dbReference type="GO" id="GO:0005811">
    <property type="term" value="C:lipid droplet"/>
    <property type="evidence" value="ECO:0007669"/>
    <property type="project" value="TreeGrafter"/>
</dbReference>
<dbReference type="EMBL" id="MIKG01000002">
    <property type="protein sequence ID" value="RAO65404.1"/>
    <property type="molecule type" value="Genomic_DNA"/>
</dbReference>
<organism evidence="6 7">
    <name type="scientific">Talaromyces amestolkiae</name>
    <dbReference type="NCBI Taxonomy" id="1196081"/>
    <lineage>
        <taxon>Eukaryota</taxon>
        <taxon>Fungi</taxon>
        <taxon>Dikarya</taxon>
        <taxon>Ascomycota</taxon>
        <taxon>Pezizomycotina</taxon>
        <taxon>Eurotiomycetes</taxon>
        <taxon>Eurotiomycetidae</taxon>
        <taxon>Eurotiales</taxon>
        <taxon>Trichocomaceae</taxon>
        <taxon>Talaromyces</taxon>
        <taxon>Talaromyces sect. Talaromyces</taxon>
    </lineage>
</organism>
<dbReference type="STRING" id="1196081.A0A364KPC6"/>
<evidence type="ECO:0000313" key="6">
    <source>
        <dbReference type="EMBL" id="RAO65404.1"/>
    </source>
</evidence>
<evidence type="ECO:0000256" key="1">
    <source>
        <dbReference type="ARBA" id="ARBA00004141"/>
    </source>
</evidence>
<accession>A0A364KPC6</accession>
<evidence type="ECO:0000313" key="7">
    <source>
        <dbReference type="Proteomes" id="UP000249363"/>
    </source>
</evidence>
<dbReference type="PANTHER" id="PTHR34292:SF2">
    <property type="entry name" value="OUTER SPORE WALL PROTEIN LDS1"/>
    <property type="match status" value="1"/>
</dbReference>
<dbReference type="InterPro" id="IPR059112">
    <property type="entry name" value="CysZ/EI24"/>
</dbReference>
<gene>
    <name evidence="6" type="ORF">BHQ10_001416</name>
</gene>
<dbReference type="PANTHER" id="PTHR34292">
    <property type="entry name" value="OUTER SPORE WALL PROTEIN LDS1"/>
    <property type="match status" value="1"/>
</dbReference>
<evidence type="ECO:0000256" key="5">
    <source>
        <dbReference type="SAM" id="Phobius"/>
    </source>
</evidence>
<reference evidence="6 7" key="1">
    <citation type="journal article" date="2017" name="Biotechnol. Biofuels">
        <title>Differential beta-glucosidase expression as a function of carbon source availability in Talaromyces amestolkiae: a genomic and proteomic approach.</title>
        <authorList>
            <person name="de Eugenio L.I."/>
            <person name="Mendez-Liter J.A."/>
            <person name="Nieto-Dominguez M."/>
            <person name="Alonso L."/>
            <person name="Gil-Munoz J."/>
            <person name="Barriuso J."/>
            <person name="Prieto A."/>
            <person name="Martinez M.J."/>
        </authorList>
    </citation>
    <scope>NUCLEOTIDE SEQUENCE [LARGE SCALE GENOMIC DNA]</scope>
    <source>
        <strain evidence="6 7">CIB</strain>
    </source>
</reference>
<dbReference type="InterPro" id="IPR052786">
    <property type="entry name" value="Spore_wall_assembly"/>
</dbReference>
<comment type="caution">
    <text evidence="6">The sequence shown here is derived from an EMBL/GenBank/DDBJ whole genome shotgun (WGS) entry which is preliminary data.</text>
</comment>
<dbReference type="RefSeq" id="XP_040729921.1">
    <property type="nucleotide sequence ID" value="XM_040873450.1"/>
</dbReference>
<dbReference type="Pfam" id="PF07264">
    <property type="entry name" value="EI24"/>
    <property type="match status" value="1"/>
</dbReference>
<dbReference type="OrthoDB" id="10012223at2759"/>
<keyword evidence="3 5" id="KW-1133">Transmembrane helix</keyword>
<evidence type="ECO:0000256" key="2">
    <source>
        <dbReference type="ARBA" id="ARBA00022692"/>
    </source>
</evidence>
<dbReference type="AlphaFoldDB" id="A0A364KPC6"/>
<evidence type="ECO:0000256" key="4">
    <source>
        <dbReference type="ARBA" id="ARBA00023136"/>
    </source>
</evidence>
<keyword evidence="2 5" id="KW-0812">Transmembrane</keyword>
<sequence>MADRVKTVAQSEIQRISSLTFRALKSGAYLYPFQGIIYLLSHRTLWAPLRSRLMPTLALGVGVTTAMFLLTYIPQMTLLAFTSGPLVAPVSAALLVINEASAITSFLASRNMFFGLGQRQSSSTSSVTLDAFDATLILKGHETLVSGGRELRPARGGNILARLGGFVGMSKRTSFTSNNSTIDNLIRSLLYLPLNFIPIIGTIAFFALKGKRIGHNALNRYFELKGFSAREREEWLQRHEGECVSFGVVASVLEMVPFASLGFMCTNTVGAALWASRVETSSKSDTAPGLREDSKKAA</sequence>
<comment type="subcellular location">
    <subcellularLocation>
        <location evidence="1">Membrane</location>
        <topology evidence="1">Multi-pass membrane protein</topology>
    </subcellularLocation>
</comment>
<keyword evidence="7" id="KW-1185">Reference proteome</keyword>